<keyword evidence="1" id="KW-0614">Plasmid</keyword>
<reference evidence="1" key="1">
    <citation type="journal article" date="2021" name="Sci. Rep.">
        <title>Antibiotic resistance plasmid composition and architecture in Escherichia coli isolates from meat.</title>
        <authorList>
            <person name="Darphorn T.S."/>
            <person name="Bel K."/>
            <person name="Koenders-van Sint Anneland B.B."/>
            <person name="Brul S."/>
            <person name="Ter Kuile B.H."/>
        </authorList>
    </citation>
    <scope>NUCLEOTIDE SEQUENCE</scope>
    <source>
        <strain evidence="1">ESBL3215</strain>
    </source>
</reference>
<dbReference type="AlphaFoldDB" id="A0A891ZWH7"/>
<name>A0A891ZWH7_ECOLX</name>
<dbReference type="EMBL" id="MW390530">
    <property type="protein sequence ID" value="QRN76207.1"/>
    <property type="molecule type" value="Genomic_DNA"/>
</dbReference>
<accession>A0A891ZWH7</accession>
<sequence>MLIFMRAWCAFRAISGTQQARALISLVSALFVVSAVELASVMTAGDKRRRHN</sequence>
<protein>
    <submittedName>
        <fullName evidence="1">Uncharacterized protein</fullName>
    </submittedName>
</protein>
<evidence type="ECO:0000313" key="1">
    <source>
        <dbReference type="EMBL" id="QRN76207.1"/>
    </source>
</evidence>
<organism evidence="1">
    <name type="scientific">Escherichia coli</name>
    <dbReference type="NCBI Taxonomy" id="562"/>
    <lineage>
        <taxon>Bacteria</taxon>
        <taxon>Pseudomonadati</taxon>
        <taxon>Pseudomonadota</taxon>
        <taxon>Gammaproteobacteria</taxon>
        <taxon>Enterobacterales</taxon>
        <taxon>Enterobacteriaceae</taxon>
        <taxon>Escherichia</taxon>
    </lineage>
</organism>
<geneLocation type="plasmid" evidence="1">
    <name>pESBL3215</name>
</geneLocation>
<proteinExistence type="predicted"/>